<protein>
    <submittedName>
        <fullName evidence="4">Class I SAM-dependent methyltransferase</fullName>
    </submittedName>
</protein>
<dbReference type="Pfam" id="PF13649">
    <property type="entry name" value="Methyltransf_25"/>
    <property type="match status" value="1"/>
</dbReference>
<evidence type="ECO:0000256" key="1">
    <source>
        <dbReference type="ARBA" id="ARBA00022603"/>
    </source>
</evidence>
<evidence type="ECO:0000313" key="4">
    <source>
        <dbReference type="EMBL" id="MBO9153771.1"/>
    </source>
</evidence>
<dbReference type="RefSeq" id="WP_209146894.1">
    <property type="nucleotide sequence ID" value="NZ_JAGHKP010000003.1"/>
</dbReference>
<sequence length="180" mass="19959">MKVNERFNWAVEMLHVDPDDRILEIGCGHGIAVSLIAPRLKKGFITAIDSSPAMIDKAIRKNEGIKASFINGSLTEAPITDRQFDKIFAFNVNVFHKDAEKELDLIREYLAPLGALYIFHQPPPTDDIEVAKSFADKISTELQKGGFLIRDVLYKRISPSPCVCVISQPAALRKHASAVA</sequence>
<dbReference type="CDD" id="cd02440">
    <property type="entry name" value="AdoMet_MTases"/>
    <property type="match status" value="1"/>
</dbReference>
<dbReference type="Proteomes" id="UP000679126">
    <property type="component" value="Unassembled WGS sequence"/>
</dbReference>
<dbReference type="PANTHER" id="PTHR43861:SF1">
    <property type="entry name" value="TRANS-ACONITATE 2-METHYLTRANSFERASE"/>
    <property type="match status" value="1"/>
</dbReference>
<dbReference type="PANTHER" id="PTHR43861">
    <property type="entry name" value="TRANS-ACONITATE 2-METHYLTRANSFERASE-RELATED"/>
    <property type="match status" value="1"/>
</dbReference>
<dbReference type="GO" id="GO:0032259">
    <property type="term" value="P:methylation"/>
    <property type="evidence" value="ECO:0007669"/>
    <property type="project" value="UniProtKB-KW"/>
</dbReference>
<keyword evidence="1 4" id="KW-0489">Methyltransferase</keyword>
<proteinExistence type="predicted"/>
<evidence type="ECO:0000259" key="3">
    <source>
        <dbReference type="Pfam" id="PF13649"/>
    </source>
</evidence>
<reference evidence="5" key="1">
    <citation type="submission" date="2021-03" db="EMBL/GenBank/DDBJ databases">
        <title>Assistant Professor.</title>
        <authorList>
            <person name="Huq M.A."/>
        </authorList>
    </citation>
    <scope>NUCLEOTIDE SEQUENCE [LARGE SCALE GENOMIC DNA]</scope>
    <source>
        <strain evidence="5">MAH-28</strain>
    </source>
</reference>
<dbReference type="GO" id="GO:0008168">
    <property type="term" value="F:methyltransferase activity"/>
    <property type="evidence" value="ECO:0007669"/>
    <property type="project" value="UniProtKB-KW"/>
</dbReference>
<keyword evidence="2" id="KW-0808">Transferase</keyword>
<name>A0ABS3YGH2_9BACT</name>
<organism evidence="4 5">
    <name type="scientific">Chitinophaga chungangae</name>
    <dbReference type="NCBI Taxonomy" id="2821488"/>
    <lineage>
        <taxon>Bacteria</taxon>
        <taxon>Pseudomonadati</taxon>
        <taxon>Bacteroidota</taxon>
        <taxon>Chitinophagia</taxon>
        <taxon>Chitinophagales</taxon>
        <taxon>Chitinophagaceae</taxon>
        <taxon>Chitinophaga</taxon>
    </lineage>
</organism>
<evidence type="ECO:0000313" key="5">
    <source>
        <dbReference type="Proteomes" id="UP000679126"/>
    </source>
</evidence>
<dbReference type="InterPro" id="IPR029063">
    <property type="entry name" value="SAM-dependent_MTases_sf"/>
</dbReference>
<dbReference type="InterPro" id="IPR041698">
    <property type="entry name" value="Methyltransf_25"/>
</dbReference>
<evidence type="ECO:0000256" key="2">
    <source>
        <dbReference type="ARBA" id="ARBA00022679"/>
    </source>
</evidence>
<dbReference type="EMBL" id="JAGHKP010000003">
    <property type="protein sequence ID" value="MBO9153771.1"/>
    <property type="molecule type" value="Genomic_DNA"/>
</dbReference>
<comment type="caution">
    <text evidence="4">The sequence shown here is derived from an EMBL/GenBank/DDBJ whole genome shotgun (WGS) entry which is preliminary data.</text>
</comment>
<dbReference type="SUPFAM" id="SSF53335">
    <property type="entry name" value="S-adenosyl-L-methionine-dependent methyltransferases"/>
    <property type="match status" value="1"/>
</dbReference>
<keyword evidence="5" id="KW-1185">Reference proteome</keyword>
<feature type="domain" description="Methyltransferase" evidence="3">
    <location>
        <begin position="22"/>
        <end position="114"/>
    </location>
</feature>
<dbReference type="Gene3D" id="3.40.50.150">
    <property type="entry name" value="Vaccinia Virus protein VP39"/>
    <property type="match status" value="1"/>
</dbReference>
<gene>
    <name evidence="4" type="ORF">J7I43_16205</name>
</gene>
<accession>A0ABS3YGH2</accession>